<dbReference type="PANTHER" id="PTHR21700">
    <property type="entry name" value="TRANSTHYRETIN-LIKE FAMILY PROTEIN-RELATED"/>
    <property type="match status" value="1"/>
</dbReference>
<comment type="subcellular location">
    <subcellularLocation>
        <location evidence="1">Secreted</location>
    </subcellularLocation>
</comment>
<dbReference type="Pfam" id="PF01060">
    <property type="entry name" value="TTR-52"/>
    <property type="match status" value="2"/>
</dbReference>
<evidence type="ECO:0000256" key="3">
    <source>
        <dbReference type="ARBA" id="ARBA00022525"/>
    </source>
</evidence>
<feature type="chain" id="PRO_5013308188" evidence="5">
    <location>
        <begin position="21"/>
        <end position="276"/>
    </location>
</feature>
<keyword evidence="7" id="KW-1185">Reference proteome</keyword>
<evidence type="ECO:0000256" key="2">
    <source>
        <dbReference type="ARBA" id="ARBA00010112"/>
    </source>
</evidence>
<dbReference type="GO" id="GO:0005576">
    <property type="term" value="C:extracellular region"/>
    <property type="evidence" value="ECO:0007669"/>
    <property type="project" value="UniProtKB-SubCell"/>
</dbReference>
<comment type="similarity">
    <text evidence="2">Belongs to the nematode transthyretin-like family.</text>
</comment>
<accession>A0A2A2KEW0</accession>
<keyword evidence="4 5" id="KW-0732">Signal</keyword>
<name>A0A2A2KEW0_9BILA</name>
<evidence type="ECO:0000256" key="4">
    <source>
        <dbReference type="ARBA" id="ARBA00022729"/>
    </source>
</evidence>
<sequence length="276" mass="31088">MLYKIALFSLLYLISDEVVAFRTQSVAVKGKLLCGGVPARDVHVKLYDQDDGPDPDDMYDQMLTNDDGEFSLSGSGVELTPIDPEIRIYHSCNNHGNPCPREWVIQIPNKYIYSGPKAAKAMDVGTLNLEMIYQTVILLIISQIVYSIDIAEQHTGKQSYKVRGYLICGDKPATDVEVKLVDDDFGPDPDDVLASKHTDEDGYFELEGFTTELTTIDPHLKIYHDCNDGIIPCQRRWAFELPNHYITSGPRPEKVLDIGTWNLEMYMPGESHDCVH</sequence>
<evidence type="ECO:0000256" key="5">
    <source>
        <dbReference type="SAM" id="SignalP"/>
    </source>
</evidence>
<dbReference type="Gene3D" id="2.60.40.3330">
    <property type="match status" value="2"/>
</dbReference>
<protein>
    <submittedName>
        <fullName evidence="6">Uncharacterized protein</fullName>
    </submittedName>
</protein>
<evidence type="ECO:0000313" key="7">
    <source>
        <dbReference type="Proteomes" id="UP000218231"/>
    </source>
</evidence>
<feature type="signal peptide" evidence="5">
    <location>
        <begin position="1"/>
        <end position="20"/>
    </location>
</feature>
<dbReference type="GO" id="GO:0009986">
    <property type="term" value="C:cell surface"/>
    <property type="evidence" value="ECO:0007669"/>
    <property type="project" value="InterPro"/>
</dbReference>
<dbReference type="AlphaFoldDB" id="A0A2A2KEW0"/>
<dbReference type="InterPro" id="IPR038479">
    <property type="entry name" value="Transthyretin-like_sf"/>
</dbReference>
<keyword evidence="3" id="KW-0964">Secreted</keyword>
<dbReference type="OrthoDB" id="5798901at2759"/>
<evidence type="ECO:0000313" key="6">
    <source>
        <dbReference type="EMBL" id="PAV72383.1"/>
    </source>
</evidence>
<comment type="caution">
    <text evidence="6">The sequence shown here is derived from an EMBL/GenBank/DDBJ whole genome shotgun (WGS) entry which is preliminary data.</text>
</comment>
<proteinExistence type="inferred from homology"/>
<dbReference type="EMBL" id="LIAE01008801">
    <property type="protein sequence ID" value="PAV72383.1"/>
    <property type="molecule type" value="Genomic_DNA"/>
</dbReference>
<dbReference type="Proteomes" id="UP000218231">
    <property type="component" value="Unassembled WGS sequence"/>
</dbReference>
<dbReference type="InterPro" id="IPR001534">
    <property type="entry name" value="Transthyretin-like"/>
</dbReference>
<gene>
    <name evidence="6" type="ORF">WR25_03975</name>
</gene>
<dbReference type="PANTHER" id="PTHR21700:SF114">
    <property type="entry name" value="TRANSTHYRETIN-LIKE FAMILY PROTEIN"/>
    <property type="match status" value="1"/>
</dbReference>
<dbReference type="STRING" id="2018661.A0A2A2KEW0"/>
<organism evidence="6 7">
    <name type="scientific">Diploscapter pachys</name>
    <dbReference type="NCBI Taxonomy" id="2018661"/>
    <lineage>
        <taxon>Eukaryota</taxon>
        <taxon>Metazoa</taxon>
        <taxon>Ecdysozoa</taxon>
        <taxon>Nematoda</taxon>
        <taxon>Chromadorea</taxon>
        <taxon>Rhabditida</taxon>
        <taxon>Rhabditina</taxon>
        <taxon>Rhabditomorpha</taxon>
        <taxon>Rhabditoidea</taxon>
        <taxon>Rhabditidae</taxon>
        <taxon>Diploscapter</taxon>
    </lineage>
</organism>
<reference evidence="6 7" key="1">
    <citation type="journal article" date="2017" name="Curr. Biol.">
        <title>Genome architecture and evolution of a unichromosomal asexual nematode.</title>
        <authorList>
            <person name="Fradin H."/>
            <person name="Zegar C."/>
            <person name="Gutwein M."/>
            <person name="Lucas J."/>
            <person name="Kovtun M."/>
            <person name="Corcoran D."/>
            <person name="Baugh L.R."/>
            <person name="Kiontke K."/>
            <person name="Gunsalus K."/>
            <person name="Fitch D.H."/>
            <person name="Piano F."/>
        </authorList>
    </citation>
    <scope>NUCLEOTIDE SEQUENCE [LARGE SCALE GENOMIC DNA]</scope>
    <source>
        <strain evidence="6">PF1309</strain>
    </source>
</reference>
<evidence type="ECO:0000256" key="1">
    <source>
        <dbReference type="ARBA" id="ARBA00004613"/>
    </source>
</evidence>